<gene>
    <name evidence="1" type="ORF">KIW84_064918</name>
</gene>
<dbReference type="PANTHER" id="PTHR11439">
    <property type="entry name" value="GAG-POL-RELATED RETROTRANSPOSON"/>
    <property type="match status" value="1"/>
</dbReference>
<proteinExistence type="predicted"/>
<sequence length="184" mass="20599">MLNCNVVVTPVESGQEMEEDNNEERVDATLYKKMIGSLSCPPSYQAAWIEAVLTELGVNIQVPIKLLVENKYAINLAKNHVSHGRSKHIKTWSHYIREKVNKGRLTMRYCPTKDQIADILTKTVKGEQFSKLKIDMVVAFDSEFGMAYGSLASEALMAYESSTSKGVRGWSNMASEGVRGENYL</sequence>
<evidence type="ECO:0000313" key="1">
    <source>
        <dbReference type="EMBL" id="KAI5399766.1"/>
    </source>
</evidence>
<dbReference type="CDD" id="cd09272">
    <property type="entry name" value="RNase_HI_RT_Ty1"/>
    <property type="match status" value="1"/>
</dbReference>
<dbReference type="Gramene" id="Psat06G0491800-T1">
    <property type="protein sequence ID" value="KAI5399766.1"/>
    <property type="gene ID" value="KIW84_064918"/>
</dbReference>
<comment type="caution">
    <text evidence="1">The sequence shown here is derived from an EMBL/GenBank/DDBJ whole genome shotgun (WGS) entry which is preliminary data.</text>
</comment>
<reference evidence="1 2" key="1">
    <citation type="journal article" date="2022" name="Nat. Genet.">
        <title>Improved pea reference genome and pan-genome highlight genomic features and evolutionary characteristics.</title>
        <authorList>
            <person name="Yang T."/>
            <person name="Liu R."/>
            <person name="Luo Y."/>
            <person name="Hu S."/>
            <person name="Wang D."/>
            <person name="Wang C."/>
            <person name="Pandey M.K."/>
            <person name="Ge S."/>
            <person name="Xu Q."/>
            <person name="Li N."/>
            <person name="Li G."/>
            <person name="Huang Y."/>
            <person name="Saxena R.K."/>
            <person name="Ji Y."/>
            <person name="Li M."/>
            <person name="Yan X."/>
            <person name="He Y."/>
            <person name="Liu Y."/>
            <person name="Wang X."/>
            <person name="Xiang C."/>
            <person name="Varshney R.K."/>
            <person name="Ding H."/>
            <person name="Gao S."/>
            <person name="Zong X."/>
        </authorList>
    </citation>
    <scope>NUCLEOTIDE SEQUENCE [LARGE SCALE GENOMIC DNA]</scope>
    <source>
        <strain evidence="1 2">cv. Zhongwan 6</strain>
    </source>
</reference>
<organism evidence="1 2">
    <name type="scientific">Pisum sativum</name>
    <name type="common">Garden pea</name>
    <name type="synonym">Lathyrus oleraceus</name>
    <dbReference type="NCBI Taxonomy" id="3888"/>
    <lineage>
        <taxon>Eukaryota</taxon>
        <taxon>Viridiplantae</taxon>
        <taxon>Streptophyta</taxon>
        <taxon>Embryophyta</taxon>
        <taxon>Tracheophyta</taxon>
        <taxon>Spermatophyta</taxon>
        <taxon>Magnoliopsida</taxon>
        <taxon>eudicotyledons</taxon>
        <taxon>Gunneridae</taxon>
        <taxon>Pentapetalae</taxon>
        <taxon>rosids</taxon>
        <taxon>fabids</taxon>
        <taxon>Fabales</taxon>
        <taxon>Fabaceae</taxon>
        <taxon>Papilionoideae</taxon>
        <taxon>50 kb inversion clade</taxon>
        <taxon>NPAAA clade</taxon>
        <taxon>Hologalegina</taxon>
        <taxon>IRL clade</taxon>
        <taxon>Fabeae</taxon>
        <taxon>Lathyrus</taxon>
    </lineage>
</organism>
<dbReference type="PANTHER" id="PTHR11439:SF515">
    <property type="entry name" value="GAG-POL POLYPROTEIN"/>
    <property type="match status" value="1"/>
</dbReference>
<dbReference type="AlphaFoldDB" id="A0A9D4WFL5"/>
<accession>A0A9D4WFL5</accession>
<keyword evidence="2" id="KW-1185">Reference proteome</keyword>
<dbReference type="Proteomes" id="UP001058974">
    <property type="component" value="Chromosome 6"/>
</dbReference>
<evidence type="ECO:0000313" key="2">
    <source>
        <dbReference type="Proteomes" id="UP001058974"/>
    </source>
</evidence>
<protein>
    <submittedName>
        <fullName evidence="1">Uncharacterized protein</fullName>
    </submittedName>
</protein>
<name>A0A9D4WFL5_PEA</name>
<dbReference type="EMBL" id="JAMSHJ010000006">
    <property type="protein sequence ID" value="KAI5399766.1"/>
    <property type="molecule type" value="Genomic_DNA"/>
</dbReference>